<dbReference type="OrthoDB" id="2160599at2759"/>
<evidence type="ECO:0000256" key="1">
    <source>
        <dbReference type="ARBA" id="ARBA00004123"/>
    </source>
</evidence>
<feature type="compositionally biased region" description="Basic residues" evidence="10">
    <location>
        <begin position="153"/>
        <end position="162"/>
    </location>
</feature>
<dbReference type="STRING" id="1382522.W6MKX5"/>
<dbReference type="InterPro" id="IPR013942">
    <property type="entry name" value="Mediator_Med19_fun"/>
</dbReference>
<evidence type="ECO:0000256" key="8">
    <source>
        <dbReference type="ARBA" id="ARBA00032018"/>
    </source>
</evidence>
<name>W6MKX5_9ASCO</name>
<dbReference type="HOGENOM" id="CLU_121530_0_0_1"/>
<dbReference type="GO" id="GO:0006357">
    <property type="term" value="P:regulation of transcription by RNA polymerase II"/>
    <property type="evidence" value="ECO:0007669"/>
    <property type="project" value="InterPro"/>
</dbReference>
<comment type="subcellular location">
    <subcellularLocation>
        <location evidence="1 9">Nucleus</location>
    </subcellularLocation>
</comment>
<keyword evidence="5 9" id="KW-0010">Activator</keyword>
<evidence type="ECO:0000313" key="12">
    <source>
        <dbReference type="Proteomes" id="UP000019384"/>
    </source>
</evidence>
<dbReference type="GO" id="GO:0016592">
    <property type="term" value="C:mediator complex"/>
    <property type="evidence" value="ECO:0007669"/>
    <property type="project" value="InterPro"/>
</dbReference>
<comment type="function">
    <text evidence="9">Component of the Mediator complex, a coactivator involved in the regulated transcription of nearly all RNA polymerase II-dependent genes. Mediator functions as a bridge to convey information from gene-specific regulatory proteins to the basal RNA polymerase II transcription machinery. Mediator is recruited to promoters by direct interactions with regulatory proteins and serves as a scaffold for the assembly of a functional preinitiation complex with RNA polymerase II and the general transcription factors.</text>
</comment>
<evidence type="ECO:0000256" key="7">
    <source>
        <dbReference type="ARBA" id="ARBA00023242"/>
    </source>
</evidence>
<dbReference type="PANTHER" id="PTHR28270:SF1">
    <property type="entry name" value="MEDIATOR OF RNA POLYMERASE II TRANSCRIPTION SUBUNIT 19"/>
    <property type="match status" value="1"/>
</dbReference>
<dbReference type="Proteomes" id="UP000019384">
    <property type="component" value="Unassembled WGS sequence"/>
</dbReference>
<feature type="compositionally biased region" description="Basic and acidic residues" evidence="10">
    <location>
        <begin position="124"/>
        <end position="135"/>
    </location>
</feature>
<gene>
    <name evidence="9" type="primary">MED19</name>
    <name evidence="11" type="ORF">KUCA_T00002692001</name>
</gene>
<dbReference type="EMBL" id="HG793127">
    <property type="protein sequence ID" value="CDK26718.1"/>
    <property type="molecule type" value="Genomic_DNA"/>
</dbReference>
<evidence type="ECO:0000256" key="3">
    <source>
        <dbReference type="ARBA" id="ARBA00019615"/>
    </source>
</evidence>
<keyword evidence="12" id="KW-1185">Reference proteome</keyword>
<protein>
    <recommendedName>
        <fullName evidence="3 9">Mediator of RNA polymerase II transcription subunit 19</fullName>
    </recommendedName>
    <alternativeName>
        <fullName evidence="8 9">Mediator complex subunit 19</fullName>
    </alternativeName>
</protein>
<evidence type="ECO:0000256" key="4">
    <source>
        <dbReference type="ARBA" id="ARBA00023015"/>
    </source>
</evidence>
<reference evidence="11" key="1">
    <citation type="submission" date="2013-12" db="EMBL/GenBank/DDBJ databases">
        <authorList>
            <person name="Genoscope - CEA"/>
        </authorList>
    </citation>
    <scope>NUCLEOTIDE SEQUENCE</scope>
    <source>
        <strain evidence="11">CBS 1993</strain>
    </source>
</reference>
<feature type="region of interest" description="Disordered" evidence="10">
    <location>
        <begin position="115"/>
        <end position="162"/>
    </location>
</feature>
<dbReference type="GO" id="GO:0070847">
    <property type="term" value="C:core mediator complex"/>
    <property type="evidence" value="ECO:0007669"/>
    <property type="project" value="TreeGrafter"/>
</dbReference>
<evidence type="ECO:0000313" key="11">
    <source>
        <dbReference type="EMBL" id="CDK26718.1"/>
    </source>
</evidence>
<comment type="subunit">
    <text evidence="9">Component of the Mediator complex.</text>
</comment>
<feature type="region of interest" description="Disordered" evidence="10">
    <location>
        <begin position="63"/>
        <end position="89"/>
    </location>
</feature>
<comment type="similarity">
    <text evidence="2 9">Belongs to the Mediator complex subunit 19 family.</text>
</comment>
<reference evidence="11" key="2">
    <citation type="submission" date="2014-02" db="EMBL/GenBank/DDBJ databases">
        <title>Complete DNA sequence of /Kuraishia capsulata/ illustrates novel genomic features among budding yeasts (/Saccharomycotina/).</title>
        <authorList>
            <person name="Morales L."/>
            <person name="Noel B."/>
            <person name="Porcel B."/>
            <person name="Marcet-Houben M."/>
            <person name="Hullo M-F."/>
            <person name="Sacerdot C."/>
            <person name="Tekaia F."/>
            <person name="Leh-Louis V."/>
            <person name="Despons L."/>
            <person name="Khanna V."/>
            <person name="Aury J-M."/>
            <person name="Barbe V."/>
            <person name="Couloux A."/>
            <person name="Labadie K."/>
            <person name="Pelletier E."/>
            <person name="Souciet J-L."/>
            <person name="Boekhout T."/>
            <person name="Gabaldon T."/>
            <person name="Wincker P."/>
            <person name="Dujon B."/>
        </authorList>
    </citation>
    <scope>NUCLEOTIDE SEQUENCE</scope>
    <source>
        <strain evidence="11">CBS 1993</strain>
    </source>
</reference>
<evidence type="ECO:0000256" key="2">
    <source>
        <dbReference type="ARBA" id="ARBA00009259"/>
    </source>
</evidence>
<keyword evidence="7 9" id="KW-0539">Nucleus</keyword>
<organism evidence="11 12">
    <name type="scientific">Kuraishia capsulata CBS 1993</name>
    <dbReference type="NCBI Taxonomy" id="1382522"/>
    <lineage>
        <taxon>Eukaryota</taxon>
        <taxon>Fungi</taxon>
        <taxon>Dikarya</taxon>
        <taxon>Ascomycota</taxon>
        <taxon>Saccharomycotina</taxon>
        <taxon>Pichiomycetes</taxon>
        <taxon>Pichiales</taxon>
        <taxon>Pichiaceae</taxon>
        <taxon>Kuraishia</taxon>
    </lineage>
</organism>
<keyword evidence="6 9" id="KW-0804">Transcription</keyword>
<keyword evidence="4 9" id="KW-0805">Transcription regulation</keyword>
<evidence type="ECO:0000256" key="5">
    <source>
        <dbReference type="ARBA" id="ARBA00023159"/>
    </source>
</evidence>
<proteinExistence type="inferred from homology"/>
<evidence type="ECO:0000256" key="9">
    <source>
        <dbReference type="RuleBase" id="RU364151"/>
    </source>
</evidence>
<feature type="compositionally biased region" description="Basic and acidic residues" evidence="10">
    <location>
        <begin position="66"/>
        <end position="77"/>
    </location>
</feature>
<sequence>MEQHEGHWYYIDPNQTYEPMRPSFKQDLLRIYALDSVSNSVARTNPDGKKGVKLRKSYKNHITELPGKHDIPKDRDLSPLVFGPPREGVQPEIKTFDIEELKSLVSFERSSINGIPGFDPSKLAMEDKMSPGSDKKAKKRTNTASPPVNADNKRRHVQVHFD</sequence>
<dbReference type="GO" id="GO:0003712">
    <property type="term" value="F:transcription coregulator activity"/>
    <property type="evidence" value="ECO:0007669"/>
    <property type="project" value="InterPro"/>
</dbReference>
<dbReference type="PANTHER" id="PTHR28270">
    <property type="entry name" value="MEDIATOR OF RNA POLYMERASE II TRANSCRIPTION SUBUNIT 19"/>
    <property type="match status" value="1"/>
</dbReference>
<evidence type="ECO:0000256" key="6">
    <source>
        <dbReference type="ARBA" id="ARBA00023163"/>
    </source>
</evidence>
<dbReference type="AlphaFoldDB" id="W6MKX5"/>
<evidence type="ECO:0000256" key="10">
    <source>
        <dbReference type="SAM" id="MobiDB-lite"/>
    </source>
</evidence>
<dbReference type="Pfam" id="PF08633">
    <property type="entry name" value="Rox3"/>
    <property type="match status" value="1"/>
</dbReference>
<accession>W6MKX5</accession>